<evidence type="ECO:0000256" key="5">
    <source>
        <dbReference type="SAM" id="MobiDB-lite"/>
    </source>
</evidence>
<feature type="region of interest" description="Disordered" evidence="5">
    <location>
        <begin position="115"/>
        <end position="141"/>
    </location>
</feature>
<proteinExistence type="inferred from homology"/>
<dbReference type="InterPro" id="IPR005650">
    <property type="entry name" value="BlaI_family"/>
</dbReference>
<evidence type="ECO:0000313" key="6">
    <source>
        <dbReference type="EMBL" id="MFI1719392.1"/>
    </source>
</evidence>
<reference evidence="6 7" key="1">
    <citation type="submission" date="2024-10" db="EMBL/GenBank/DDBJ databases">
        <title>The Natural Products Discovery Center: Release of the First 8490 Sequenced Strains for Exploring Actinobacteria Biosynthetic Diversity.</title>
        <authorList>
            <person name="Kalkreuter E."/>
            <person name="Kautsar S.A."/>
            <person name="Yang D."/>
            <person name="Bader C.D."/>
            <person name="Teijaro C.N."/>
            <person name="Fluegel L."/>
            <person name="Davis C.M."/>
            <person name="Simpson J.R."/>
            <person name="Lauterbach L."/>
            <person name="Steele A.D."/>
            <person name="Gui C."/>
            <person name="Meng S."/>
            <person name="Li G."/>
            <person name="Viehrig K."/>
            <person name="Ye F."/>
            <person name="Su P."/>
            <person name="Kiefer A.F."/>
            <person name="Nichols A."/>
            <person name="Cepeda A.J."/>
            <person name="Yan W."/>
            <person name="Fan B."/>
            <person name="Jiang Y."/>
            <person name="Adhikari A."/>
            <person name="Zheng C.-J."/>
            <person name="Schuster L."/>
            <person name="Cowan T.M."/>
            <person name="Smanski M.J."/>
            <person name="Chevrette M.G."/>
            <person name="De Carvalho L.P.S."/>
            <person name="Shen B."/>
        </authorList>
    </citation>
    <scope>NUCLEOTIDE SEQUENCE [LARGE SCALE GENOMIC DNA]</scope>
    <source>
        <strain evidence="6 7">NPDC020602</strain>
    </source>
</reference>
<keyword evidence="4" id="KW-0804">Transcription</keyword>
<name>A0ABW7UIA0_9ACTN</name>
<evidence type="ECO:0000256" key="2">
    <source>
        <dbReference type="ARBA" id="ARBA00023015"/>
    </source>
</evidence>
<dbReference type="EMBL" id="JBIRUI010000035">
    <property type="protein sequence ID" value="MFI1719392.1"/>
    <property type="molecule type" value="Genomic_DNA"/>
</dbReference>
<feature type="compositionally biased region" description="Low complexity" evidence="5">
    <location>
        <begin position="121"/>
        <end position="132"/>
    </location>
</feature>
<dbReference type="Gene3D" id="1.10.10.10">
    <property type="entry name" value="Winged helix-like DNA-binding domain superfamily/Winged helix DNA-binding domain"/>
    <property type="match status" value="1"/>
</dbReference>
<keyword evidence="7" id="KW-1185">Reference proteome</keyword>
<keyword evidence="2" id="KW-0805">Transcription regulation</keyword>
<evidence type="ECO:0000256" key="1">
    <source>
        <dbReference type="ARBA" id="ARBA00011046"/>
    </source>
</evidence>
<dbReference type="InterPro" id="IPR036390">
    <property type="entry name" value="WH_DNA-bd_sf"/>
</dbReference>
<organism evidence="6 7">
    <name type="scientific">Streptomyces litmocidini</name>
    <dbReference type="NCBI Taxonomy" id="67318"/>
    <lineage>
        <taxon>Bacteria</taxon>
        <taxon>Bacillati</taxon>
        <taxon>Actinomycetota</taxon>
        <taxon>Actinomycetes</taxon>
        <taxon>Kitasatosporales</taxon>
        <taxon>Streptomycetaceae</taxon>
        <taxon>Streptomyces</taxon>
    </lineage>
</organism>
<dbReference type="RefSeq" id="WP_398714190.1">
    <property type="nucleotide sequence ID" value="NZ_JBIRUI010000035.1"/>
</dbReference>
<comment type="similarity">
    <text evidence="1">Belongs to the BlaI transcriptional regulatory family.</text>
</comment>
<evidence type="ECO:0000256" key="4">
    <source>
        <dbReference type="ARBA" id="ARBA00023163"/>
    </source>
</evidence>
<accession>A0ABW7UIA0</accession>
<keyword evidence="3" id="KW-0238">DNA-binding</keyword>
<comment type="caution">
    <text evidence="6">The sequence shown here is derived from an EMBL/GenBank/DDBJ whole genome shotgun (WGS) entry which is preliminary data.</text>
</comment>
<dbReference type="Proteomes" id="UP001611339">
    <property type="component" value="Unassembled WGS sequence"/>
</dbReference>
<dbReference type="Gene3D" id="6.10.140.850">
    <property type="match status" value="1"/>
</dbReference>
<dbReference type="Pfam" id="PF03965">
    <property type="entry name" value="Penicillinase_R"/>
    <property type="match status" value="1"/>
</dbReference>
<evidence type="ECO:0000256" key="3">
    <source>
        <dbReference type="ARBA" id="ARBA00023125"/>
    </source>
</evidence>
<dbReference type="SUPFAM" id="SSF46785">
    <property type="entry name" value="Winged helix' DNA-binding domain"/>
    <property type="match status" value="1"/>
</dbReference>
<gene>
    <name evidence="6" type="ORF">ACH407_38255</name>
</gene>
<protein>
    <submittedName>
        <fullName evidence="6">BlaI/MecI/CopY family transcriptional regulator</fullName>
    </submittedName>
</protein>
<evidence type="ECO:0000313" key="7">
    <source>
        <dbReference type="Proteomes" id="UP001611339"/>
    </source>
</evidence>
<dbReference type="InterPro" id="IPR036388">
    <property type="entry name" value="WH-like_DNA-bd_sf"/>
</dbReference>
<sequence>MRRLGELEAEIMDRLWAWQRPATVREIVDDINRGRRVAYTTVMTVADILHRKGWLRREKSGRAWLYEPVRGREEYTAGLMRDALGDSRDRPAALLRFVEVISDEDMAALDAALRTARGEAPDAPAAPAAPDVPDGRAGGRA</sequence>